<dbReference type="GO" id="GO:0003941">
    <property type="term" value="F:L-serine ammonia-lyase activity"/>
    <property type="evidence" value="ECO:0007669"/>
    <property type="project" value="UniProtKB-EC"/>
</dbReference>
<dbReference type="Gene3D" id="3.40.50.1100">
    <property type="match status" value="2"/>
</dbReference>
<dbReference type="Pfam" id="PF00291">
    <property type="entry name" value="PALP"/>
    <property type="match status" value="1"/>
</dbReference>
<dbReference type="InterPro" id="IPR001926">
    <property type="entry name" value="TrpB-like_PALP"/>
</dbReference>
<name>A0A4Y6V623_9PROT</name>
<dbReference type="NCBIfam" id="TIGR01127">
    <property type="entry name" value="ilvA_1Cterm"/>
    <property type="match status" value="1"/>
</dbReference>
<dbReference type="AlphaFoldDB" id="A0A4Y6V623"/>
<evidence type="ECO:0000256" key="2">
    <source>
        <dbReference type="ARBA" id="ARBA00010869"/>
    </source>
</evidence>
<comment type="cofactor">
    <cofactor evidence="1">
        <name>pyridoxal 5'-phosphate</name>
        <dbReference type="ChEBI" id="CHEBI:597326"/>
    </cofactor>
</comment>
<dbReference type="InterPro" id="IPR050147">
    <property type="entry name" value="Ser/Thr_Dehydratase"/>
</dbReference>
<evidence type="ECO:0000259" key="6">
    <source>
        <dbReference type="PROSITE" id="PS51671"/>
    </source>
</evidence>
<dbReference type="InterPro" id="IPR005789">
    <property type="entry name" value="Thr_deHydtase_catblc"/>
</dbReference>
<dbReference type="SUPFAM" id="SSF53686">
    <property type="entry name" value="Tryptophan synthase beta subunit-like PLP-dependent enzymes"/>
    <property type="match status" value="1"/>
</dbReference>
<dbReference type="Proteomes" id="UP000317214">
    <property type="component" value="Chromosome"/>
</dbReference>
<dbReference type="GO" id="GO:0009097">
    <property type="term" value="P:isoleucine biosynthetic process"/>
    <property type="evidence" value="ECO:0007669"/>
    <property type="project" value="TreeGrafter"/>
</dbReference>
<keyword evidence="4 7" id="KW-0456">Lyase</keyword>
<dbReference type="GO" id="GO:0006565">
    <property type="term" value="P:L-serine catabolic process"/>
    <property type="evidence" value="ECO:0007669"/>
    <property type="project" value="TreeGrafter"/>
</dbReference>
<sequence length="408" mass="43713">MSHSATTLRSPVTLKDVEDARRRIAQTIVRTPTIKCPALERITGAEITLKLENLQPIGSFKERGAANKIALLTEEERKRGVIAASAGNHAQGVARQASLLGINATIVMPKYTPMTKIAATQSWGAKIVLAGEDFTQASQTAQTLMEEEGRVLIHPFNDPAVIAGQGTVALELLEDCPDIDTLVVPIGGGGLLGGMATVMAALRPDIEIIGVQVDAYASLNQFPQEGMPVKGGSTIAEGIAVQKLGNHCLDSFRHLISRVMVVSELEVESAVTTLAEKAKQVCEGAGATGLAAVLANPEFFRGRKVAIPLSGGNINARILANTILRSLLRDGRILRLIFQIPDRPGILADIAQRIGDHGGNVIEVSHHRLFAAPSVQTAELVVMIEARDTNHATEIERELSEHYIIRRD</sequence>
<organism evidence="7 8">
    <name type="scientific">Neokomagataea tanensis</name>
    <dbReference type="NCBI Taxonomy" id="661191"/>
    <lineage>
        <taxon>Bacteria</taxon>
        <taxon>Pseudomonadati</taxon>
        <taxon>Pseudomonadota</taxon>
        <taxon>Alphaproteobacteria</taxon>
        <taxon>Acetobacterales</taxon>
        <taxon>Acetobacteraceae</taxon>
        <taxon>Neokomagataea</taxon>
    </lineage>
</organism>
<dbReference type="NCBIfam" id="NF005600">
    <property type="entry name" value="PRK07334.1"/>
    <property type="match status" value="1"/>
</dbReference>
<dbReference type="PANTHER" id="PTHR48078">
    <property type="entry name" value="THREONINE DEHYDRATASE, MITOCHONDRIAL-RELATED"/>
    <property type="match status" value="1"/>
</dbReference>
<dbReference type="RefSeq" id="WP_141491948.1">
    <property type="nucleotide sequence ID" value="NZ_CP032485.1"/>
</dbReference>
<dbReference type="Gene3D" id="3.30.70.260">
    <property type="match status" value="1"/>
</dbReference>
<dbReference type="PANTHER" id="PTHR48078:SF6">
    <property type="entry name" value="L-THREONINE DEHYDRATASE CATABOLIC TDCB"/>
    <property type="match status" value="1"/>
</dbReference>
<dbReference type="CDD" id="cd04886">
    <property type="entry name" value="ACT_ThrD-II-like"/>
    <property type="match status" value="1"/>
</dbReference>
<dbReference type="InterPro" id="IPR002912">
    <property type="entry name" value="ACT_dom"/>
</dbReference>
<keyword evidence="3" id="KW-0663">Pyridoxal phosphate</keyword>
<dbReference type="InterPro" id="IPR044561">
    <property type="entry name" value="ACT_ThrD-II-like"/>
</dbReference>
<proteinExistence type="inferred from homology"/>
<evidence type="ECO:0000256" key="5">
    <source>
        <dbReference type="ARBA" id="ARBA00049406"/>
    </source>
</evidence>
<accession>A0A4Y6V623</accession>
<dbReference type="InterPro" id="IPR036052">
    <property type="entry name" value="TrpB-like_PALP_sf"/>
</dbReference>
<gene>
    <name evidence="7" type="ORF">D5366_01235</name>
</gene>
<keyword evidence="8" id="KW-1185">Reference proteome</keyword>
<comment type="catalytic activity">
    <reaction evidence="5">
        <text>L-serine = pyruvate + NH4(+)</text>
        <dbReference type="Rhea" id="RHEA:19169"/>
        <dbReference type="ChEBI" id="CHEBI:15361"/>
        <dbReference type="ChEBI" id="CHEBI:28938"/>
        <dbReference type="ChEBI" id="CHEBI:33384"/>
        <dbReference type="EC" id="4.3.1.17"/>
    </reaction>
</comment>
<dbReference type="EMBL" id="CP032485">
    <property type="protein sequence ID" value="QDH24110.1"/>
    <property type="molecule type" value="Genomic_DNA"/>
</dbReference>
<dbReference type="GO" id="GO:0004794">
    <property type="term" value="F:threonine deaminase activity"/>
    <property type="evidence" value="ECO:0007669"/>
    <property type="project" value="UniProtKB-EC"/>
</dbReference>
<dbReference type="SUPFAM" id="SSF55021">
    <property type="entry name" value="ACT-like"/>
    <property type="match status" value="1"/>
</dbReference>
<evidence type="ECO:0000256" key="4">
    <source>
        <dbReference type="ARBA" id="ARBA00023239"/>
    </source>
</evidence>
<reference evidence="7 8" key="1">
    <citation type="submission" date="2018-09" db="EMBL/GenBank/DDBJ databases">
        <title>The complete genome sequence of Neokomagataea tanensis NBRC 106556(T).</title>
        <authorList>
            <person name="Chua K.-O."/>
            <person name="See-Too W.-S."/>
            <person name="Hong K.-W."/>
            <person name="Yin W.-F."/>
            <person name="Chan K.-G."/>
        </authorList>
    </citation>
    <scope>NUCLEOTIDE SEQUENCE [LARGE SCALE GENOMIC DNA]</scope>
    <source>
        <strain evidence="8">AH13 \ NBRC 106556</strain>
    </source>
</reference>
<feature type="domain" description="ACT" evidence="6">
    <location>
        <begin position="335"/>
        <end position="408"/>
    </location>
</feature>
<dbReference type="InterPro" id="IPR045865">
    <property type="entry name" value="ACT-like_dom_sf"/>
</dbReference>
<dbReference type="EC" id="4.3.1.19" evidence="7"/>
<evidence type="ECO:0000256" key="3">
    <source>
        <dbReference type="ARBA" id="ARBA00022898"/>
    </source>
</evidence>
<dbReference type="FunFam" id="3.40.50.1100:FF:000005">
    <property type="entry name" value="Threonine dehydratase catabolic"/>
    <property type="match status" value="1"/>
</dbReference>
<dbReference type="GO" id="GO:0006567">
    <property type="term" value="P:L-threonine catabolic process"/>
    <property type="evidence" value="ECO:0007669"/>
    <property type="project" value="InterPro"/>
</dbReference>
<dbReference type="PROSITE" id="PS51671">
    <property type="entry name" value="ACT"/>
    <property type="match status" value="1"/>
</dbReference>
<dbReference type="KEGG" id="ntn:D5366_01235"/>
<dbReference type="Pfam" id="PF01842">
    <property type="entry name" value="ACT"/>
    <property type="match status" value="1"/>
</dbReference>
<dbReference type="CDD" id="cd01562">
    <property type="entry name" value="Thr-dehyd"/>
    <property type="match status" value="1"/>
</dbReference>
<protein>
    <submittedName>
        <fullName evidence="7">Threonine ammonia-lyase</fullName>
        <ecNumber evidence="7">4.3.1.19</ecNumber>
    </submittedName>
</protein>
<evidence type="ECO:0000313" key="8">
    <source>
        <dbReference type="Proteomes" id="UP000317214"/>
    </source>
</evidence>
<evidence type="ECO:0000313" key="7">
    <source>
        <dbReference type="EMBL" id="QDH24110.1"/>
    </source>
</evidence>
<comment type="similarity">
    <text evidence="2">Belongs to the serine/threonine dehydratase family.</text>
</comment>
<dbReference type="OrthoDB" id="9811476at2"/>
<evidence type="ECO:0000256" key="1">
    <source>
        <dbReference type="ARBA" id="ARBA00001933"/>
    </source>
</evidence>